<dbReference type="CDD" id="cd18824">
    <property type="entry name" value="GH43_CtGH43-like"/>
    <property type="match status" value="1"/>
</dbReference>
<evidence type="ECO:0000256" key="1">
    <source>
        <dbReference type="ARBA" id="ARBA00009865"/>
    </source>
</evidence>
<accession>A0A9N7L238</accession>
<keyword evidence="3 6" id="KW-0326">Glycosidase</keyword>
<sequence length="511" mass="54809">MSLAVCALLPLGALAKPDNKKADSTLVNFSAKGLQLTRFDSVAAAIDAHDGEIADFGGMFYLYGTSYDCGYEWGNKSAPFCGFKVYTSVDLVNWTDKGFLFDARTPVWQTRCNGATYGCYRPHVIYNPKTRLYVLWINVYDNRVGYRVFTSKTPVGPFAEIAEPTLAVNNNAPAAGLNNGDHDTFVDDDGAAYLAYTDWRTGGSIVIEKLNADYTSGTGRHVESVTPGQTEAPALMKRNGKYYLLYSDPNCGYCSGTGTAYRTAPTPLGPWSEGIRISDNSSGGQPSFVSTIKLGAKVIFLYGSDLWNNGAKNEALANFYWAPLTFSADGSITPIERQNKVSVALKPDAALKPSIADLDSTSGVDGFTSYCDIGANIQRSQSFIATRDGKLSAVSFSTFKNGNPDAGLTMEIYPANDAFQPVGSALSSILILPDAIGWAPKYATVHPNISVKSGVRYAIVVKSASSGARYGCEYNDLAPYPGGGAAYSSDSGGAFAAEQNRTLMFRTVIQK</sequence>
<evidence type="ECO:0000256" key="2">
    <source>
        <dbReference type="ARBA" id="ARBA00022801"/>
    </source>
</evidence>
<evidence type="ECO:0000313" key="8">
    <source>
        <dbReference type="Proteomes" id="UP000287394"/>
    </source>
</evidence>
<evidence type="ECO:0000256" key="3">
    <source>
        <dbReference type="ARBA" id="ARBA00023295"/>
    </source>
</evidence>
<keyword evidence="8" id="KW-1185">Reference proteome</keyword>
<protein>
    <recommendedName>
        <fullName evidence="9">Glycosyl hydrolase family 43</fullName>
    </recommendedName>
</protein>
<evidence type="ECO:0000256" key="6">
    <source>
        <dbReference type="RuleBase" id="RU361187"/>
    </source>
</evidence>
<feature type="active site" description="Proton acceptor" evidence="4">
    <location>
        <position position="50"/>
    </location>
</feature>
<dbReference type="PANTHER" id="PTHR22925">
    <property type="entry name" value="GLYCOSYL HYDROLASE 43 FAMILY MEMBER"/>
    <property type="match status" value="1"/>
</dbReference>
<reference evidence="7 8" key="1">
    <citation type="journal article" date="2019" name="Int. J. Syst. Evol. Microbiol.">
        <title>Capsulimonas corticalis gen. nov., sp. nov., an aerobic capsulated bacterium, of a novel bacterial order, Capsulimonadales ord. nov., of the class Armatimonadia of the phylum Armatimonadetes.</title>
        <authorList>
            <person name="Li J."/>
            <person name="Kudo C."/>
            <person name="Tonouchi A."/>
        </authorList>
    </citation>
    <scope>NUCLEOTIDE SEQUENCE [LARGE SCALE GENOMIC DNA]</scope>
    <source>
        <strain evidence="7 8">AX-7</strain>
    </source>
</reference>
<dbReference type="Pfam" id="PF04616">
    <property type="entry name" value="Glyco_hydro_43"/>
    <property type="match status" value="1"/>
</dbReference>
<dbReference type="AlphaFoldDB" id="A0A9N7L238"/>
<proteinExistence type="inferred from homology"/>
<keyword evidence="2 6" id="KW-0378">Hydrolase</keyword>
<gene>
    <name evidence="7" type="ORF">CCAX7_15440</name>
</gene>
<dbReference type="PANTHER" id="PTHR22925:SF3">
    <property type="entry name" value="GLYCOSYL HYDROLASE FAMILY PROTEIN 43"/>
    <property type="match status" value="1"/>
</dbReference>
<dbReference type="InterPro" id="IPR006710">
    <property type="entry name" value="Glyco_hydro_43"/>
</dbReference>
<name>A0A9N7L238_9BACT</name>
<dbReference type="InterPro" id="IPR023296">
    <property type="entry name" value="Glyco_hydro_beta-prop_sf"/>
</dbReference>
<dbReference type="EMBL" id="AP025739">
    <property type="protein sequence ID" value="BDI29493.1"/>
    <property type="molecule type" value="Genomic_DNA"/>
</dbReference>
<dbReference type="OrthoDB" id="273314at2"/>
<organism evidence="7 8">
    <name type="scientific">Capsulimonas corticalis</name>
    <dbReference type="NCBI Taxonomy" id="2219043"/>
    <lineage>
        <taxon>Bacteria</taxon>
        <taxon>Bacillati</taxon>
        <taxon>Armatimonadota</taxon>
        <taxon>Armatimonadia</taxon>
        <taxon>Capsulimonadales</taxon>
        <taxon>Capsulimonadaceae</taxon>
        <taxon>Capsulimonas</taxon>
    </lineage>
</organism>
<feature type="site" description="Important for catalytic activity, responsible for pKa modulation of the active site Glu and correct orientation of both the proton donor and substrate" evidence="5">
    <location>
        <position position="181"/>
    </location>
</feature>
<dbReference type="Gene3D" id="2.115.10.20">
    <property type="entry name" value="Glycosyl hydrolase domain, family 43"/>
    <property type="match status" value="1"/>
</dbReference>
<dbReference type="Proteomes" id="UP000287394">
    <property type="component" value="Chromosome"/>
</dbReference>
<evidence type="ECO:0000313" key="7">
    <source>
        <dbReference type="EMBL" id="BDI29493.1"/>
    </source>
</evidence>
<evidence type="ECO:0000256" key="4">
    <source>
        <dbReference type="PIRSR" id="PIRSR606710-1"/>
    </source>
</evidence>
<feature type="active site" description="Proton donor" evidence="4">
    <location>
        <position position="231"/>
    </location>
</feature>
<evidence type="ECO:0008006" key="9">
    <source>
        <dbReference type="Google" id="ProtNLM"/>
    </source>
</evidence>
<dbReference type="KEGG" id="ccot:CCAX7_15440"/>
<dbReference type="SUPFAM" id="SSF75005">
    <property type="entry name" value="Arabinanase/levansucrase/invertase"/>
    <property type="match status" value="1"/>
</dbReference>
<dbReference type="GO" id="GO:0004553">
    <property type="term" value="F:hydrolase activity, hydrolyzing O-glycosyl compounds"/>
    <property type="evidence" value="ECO:0007669"/>
    <property type="project" value="InterPro"/>
</dbReference>
<comment type="similarity">
    <text evidence="1 6">Belongs to the glycosyl hydrolase 43 family.</text>
</comment>
<dbReference type="GO" id="GO:0005975">
    <property type="term" value="P:carbohydrate metabolic process"/>
    <property type="evidence" value="ECO:0007669"/>
    <property type="project" value="InterPro"/>
</dbReference>
<evidence type="ECO:0000256" key="5">
    <source>
        <dbReference type="PIRSR" id="PIRSR606710-2"/>
    </source>
</evidence>